<dbReference type="PANTHER" id="PTHR41517:SF1">
    <property type="entry name" value="CUPIN"/>
    <property type="match status" value="1"/>
</dbReference>
<evidence type="ECO:0000313" key="6">
    <source>
        <dbReference type="Proteomes" id="UP000327478"/>
    </source>
</evidence>
<dbReference type="InterPro" id="IPR047183">
    <property type="entry name" value="GDO-like"/>
</dbReference>
<feature type="domain" description="Cupin type-2" evidence="3">
    <location>
        <begin position="97"/>
        <end position="164"/>
    </location>
</feature>
<evidence type="ECO:0000313" key="4">
    <source>
        <dbReference type="EMBL" id="MQW92247.1"/>
    </source>
</evidence>
<protein>
    <submittedName>
        <fullName evidence="4">Cupin domain-containing protein</fullName>
    </submittedName>
</protein>
<name>A0A5Q0P1J5_9GAMM</name>
<dbReference type="SUPFAM" id="SSF51182">
    <property type="entry name" value="RmlC-like cupins"/>
    <property type="match status" value="1"/>
</dbReference>
<sequence>MEQLATLEDLPKEYVSTLTQSNLVPLWPSLRNVLPPNQPIPQTQATAWHFKDIKPLLLQAGELTPIEKAERRVLVLANPGHGLENMKATSSIYLGMQLLLPNEWAPSHRHTPNAVRLIVEGTGAYTTVEGQKCTMEHGDLILTPSGLWHEHGHDGDEPVIWLDVLDLPLVYYMEASFVEGGDVQEVKGTDRGHRYAKGIVPTVHFVRENSGYPLLRYSWKDAKQVLDALAADAAHQGPAQISYVNPETGEDCQKIIGYSAIRLAPKEVVQLERRSAAQVFHVIEGQMHIDINANTYELSRSDTACAPCFAQIDLINNGDEPAYIFVADEAPLQKKLGLYSTRARI</sequence>
<keyword evidence="1" id="KW-0223">Dioxygenase</keyword>
<dbReference type="GO" id="GO:0051213">
    <property type="term" value="F:dioxygenase activity"/>
    <property type="evidence" value="ECO:0007669"/>
    <property type="project" value="UniProtKB-KW"/>
</dbReference>
<evidence type="ECO:0000313" key="5">
    <source>
        <dbReference type="EMBL" id="QGA10492.1"/>
    </source>
</evidence>
<evidence type="ECO:0000313" key="7">
    <source>
        <dbReference type="Proteomes" id="UP000480556"/>
    </source>
</evidence>
<dbReference type="InterPro" id="IPR013096">
    <property type="entry name" value="Cupin_2"/>
</dbReference>
<proteinExistence type="predicted"/>
<dbReference type="RefSeq" id="WP_153370892.1">
    <property type="nucleotide sequence ID" value="NZ_CP045650.1"/>
</dbReference>
<organism evidence="4 7">
    <name type="scientific">Acinetobacter wanghuae</name>
    <dbReference type="NCBI Taxonomy" id="2662362"/>
    <lineage>
        <taxon>Bacteria</taxon>
        <taxon>Pseudomonadati</taxon>
        <taxon>Pseudomonadota</taxon>
        <taxon>Gammaproteobacteria</taxon>
        <taxon>Moraxellales</taxon>
        <taxon>Moraxellaceae</taxon>
        <taxon>Acinetobacter</taxon>
    </lineage>
</organism>
<gene>
    <name evidence="5" type="ORF">GFH30_03350</name>
    <name evidence="4" type="ORF">GHJ48_07560</name>
</gene>
<evidence type="ECO:0000256" key="1">
    <source>
        <dbReference type="ARBA" id="ARBA00022964"/>
    </source>
</evidence>
<reference evidence="6 7" key="1">
    <citation type="submission" date="2019-10" db="EMBL/GenBank/DDBJ databases">
        <authorList>
            <person name="Dong K."/>
        </authorList>
    </citation>
    <scope>NUCLEOTIDE SEQUENCE [LARGE SCALE GENOMIC DNA]</scope>
    <source>
        <strain evidence="6">dk386</strain>
        <strain evidence="5">Dk386</strain>
        <strain evidence="4">Dk771</strain>
        <strain evidence="7">dk771</strain>
    </source>
</reference>
<dbReference type="Pfam" id="PF07883">
    <property type="entry name" value="Cupin_2"/>
    <property type="match status" value="1"/>
</dbReference>
<accession>A0A5Q0P1J5</accession>
<evidence type="ECO:0000256" key="2">
    <source>
        <dbReference type="ARBA" id="ARBA00023002"/>
    </source>
</evidence>
<dbReference type="InterPro" id="IPR014710">
    <property type="entry name" value="RmlC-like_jellyroll"/>
</dbReference>
<dbReference type="Gene3D" id="2.60.120.10">
    <property type="entry name" value="Jelly Rolls"/>
    <property type="match status" value="1"/>
</dbReference>
<dbReference type="InterPro" id="IPR011051">
    <property type="entry name" value="RmlC_Cupin_sf"/>
</dbReference>
<dbReference type="EMBL" id="CP045650">
    <property type="protein sequence ID" value="QGA10492.1"/>
    <property type="molecule type" value="Genomic_DNA"/>
</dbReference>
<dbReference type="Proteomes" id="UP000480556">
    <property type="component" value="Unassembled WGS sequence"/>
</dbReference>
<dbReference type="Proteomes" id="UP000327478">
    <property type="component" value="Chromosome"/>
</dbReference>
<dbReference type="EMBL" id="WITK01000011">
    <property type="protein sequence ID" value="MQW92247.1"/>
    <property type="molecule type" value="Genomic_DNA"/>
</dbReference>
<keyword evidence="6" id="KW-1185">Reference proteome</keyword>
<evidence type="ECO:0000259" key="3">
    <source>
        <dbReference type="Pfam" id="PF07883"/>
    </source>
</evidence>
<dbReference type="PANTHER" id="PTHR41517">
    <property type="entry name" value="1,2-DIOXYGENASE PROTEIN-RELATED"/>
    <property type="match status" value="1"/>
</dbReference>
<dbReference type="CDD" id="cd02216">
    <property type="entry name" value="cupin_GDO-like_N"/>
    <property type="match status" value="1"/>
</dbReference>
<keyword evidence="2" id="KW-0560">Oxidoreductase</keyword>
<dbReference type="AlphaFoldDB" id="A0A5Q0P1J5"/>